<feature type="transmembrane region" description="Helical" evidence="8">
    <location>
        <begin position="111"/>
        <end position="130"/>
    </location>
</feature>
<evidence type="ECO:0000256" key="3">
    <source>
        <dbReference type="ARBA" id="ARBA00022448"/>
    </source>
</evidence>
<dbReference type="CDD" id="cd06550">
    <property type="entry name" value="TM_ABC_iron-siderophores_like"/>
    <property type="match status" value="1"/>
</dbReference>
<comment type="similarity">
    <text evidence="2">Belongs to the binding-protein-dependent transport system permease family. FecCD subfamily.</text>
</comment>
<dbReference type="InterPro" id="IPR000522">
    <property type="entry name" value="ABC_transptr_permease_BtuC"/>
</dbReference>
<feature type="transmembrane region" description="Helical" evidence="8">
    <location>
        <begin position="81"/>
        <end position="99"/>
    </location>
</feature>
<feature type="transmembrane region" description="Helical" evidence="8">
    <location>
        <begin position="332"/>
        <end position="349"/>
    </location>
</feature>
<proteinExistence type="inferred from homology"/>
<dbReference type="RefSeq" id="WP_132875283.1">
    <property type="nucleotide sequence ID" value="NZ_SLXQ01000001.1"/>
</dbReference>
<comment type="caution">
    <text evidence="9">The sequence shown here is derived from an EMBL/GenBank/DDBJ whole genome shotgun (WGS) entry which is preliminary data.</text>
</comment>
<dbReference type="SUPFAM" id="SSF81345">
    <property type="entry name" value="ABC transporter involved in vitamin B12 uptake, BtuC"/>
    <property type="match status" value="1"/>
</dbReference>
<evidence type="ECO:0000256" key="6">
    <source>
        <dbReference type="ARBA" id="ARBA00022989"/>
    </source>
</evidence>
<dbReference type="EMBL" id="SLXQ01000001">
    <property type="protein sequence ID" value="TCP56717.1"/>
    <property type="molecule type" value="Genomic_DNA"/>
</dbReference>
<organism evidence="9 10">
    <name type="scientific">Tamaricihabitans halophyticus</name>
    <dbReference type="NCBI Taxonomy" id="1262583"/>
    <lineage>
        <taxon>Bacteria</taxon>
        <taxon>Bacillati</taxon>
        <taxon>Actinomycetota</taxon>
        <taxon>Actinomycetes</taxon>
        <taxon>Pseudonocardiales</taxon>
        <taxon>Pseudonocardiaceae</taxon>
        <taxon>Tamaricihabitans</taxon>
    </lineage>
</organism>
<evidence type="ECO:0000256" key="5">
    <source>
        <dbReference type="ARBA" id="ARBA00022692"/>
    </source>
</evidence>
<reference evidence="9 10" key="1">
    <citation type="submission" date="2019-03" db="EMBL/GenBank/DDBJ databases">
        <title>Genomic Encyclopedia of Type Strains, Phase IV (KMG-IV): sequencing the most valuable type-strain genomes for metagenomic binning, comparative biology and taxonomic classification.</title>
        <authorList>
            <person name="Goeker M."/>
        </authorList>
    </citation>
    <scope>NUCLEOTIDE SEQUENCE [LARGE SCALE GENOMIC DNA]</scope>
    <source>
        <strain evidence="9 10">DSM 45765</strain>
    </source>
</reference>
<keyword evidence="7 8" id="KW-0472">Membrane</keyword>
<keyword evidence="5 8" id="KW-0812">Transmembrane</keyword>
<dbReference type="PANTHER" id="PTHR30472:SF24">
    <property type="entry name" value="FERRIC ENTEROBACTIN TRANSPORT SYSTEM PERMEASE PROTEIN FEPG"/>
    <property type="match status" value="1"/>
</dbReference>
<dbReference type="Gene3D" id="1.10.3470.10">
    <property type="entry name" value="ABC transporter involved in vitamin B12 uptake, BtuC"/>
    <property type="match status" value="1"/>
</dbReference>
<dbReference type="AlphaFoldDB" id="A0A4R2R3W8"/>
<evidence type="ECO:0000256" key="8">
    <source>
        <dbReference type="SAM" id="Phobius"/>
    </source>
</evidence>
<dbReference type="Proteomes" id="UP000294911">
    <property type="component" value="Unassembled WGS sequence"/>
</dbReference>
<dbReference type="Pfam" id="PF01032">
    <property type="entry name" value="FecCD"/>
    <property type="match status" value="1"/>
</dbReference>
<evidence type="ECO:0000313" key="10">
    <source>
        <dbReference type="Proteomes" id="UP000294911"/>
    </source>
</evidence>
<name>A0A4R2R3W8_9PSEU</name>
<keyword evidence="6 8" id="KW-1133">Transmembrane helix</keyword>
<dbReference type="InterPro" id="IPR037294">
    <property type="entry name" value="ABC_BtuC-like"/>
</dbReference>
<keyword evidence="3" id="KW-0813">Transport</keyword>
<keyword evidence="4" id="KW-1003">Cell membrane</keyword>
<dbReference type="PANTHER" id="PTHR30472">
    <property type="entry name" value="FERRIC ENTEROBACTIN TRANSPORT SYSTEM PERMEASE PROTEIN"/>
    <property type="match status" value="1"/>
</dbReference>
<dbReference type="GO" id="GO:0022857">
    <property type="term" value="F:transmembrane transporter activity"/>
    <property type="evidence" value="ECO:0007669"/>
    <property type="project" value="InterPro"/>
</dbReference>
<comment type="subcellular location">
    <subcellularLocation>
        <location evidence="1">Cell membrane</location>
        <topology evidence="1">Multi-pass membrane protein</topology>
    </subcellularLocation>
</comment>
<feature type="transmembrane region" description="Helical" evidence="8">
    <location>
        <begin position="264"/>
        <end position="289"/>
    </location>
</feature>
<evidence type="ECO:0000256" key="4">
    <source>
        <dbReference type="ARBA" id="ARBA00022475"/>
    </source>
</evidence>
<sequence>MSVDTRAGTTKGLAVGGLGLRLRWRTILVVGCAAALLLLAVAAHIGLGSYRIPLGEVFEVLLGGGAESQRGAVLDVRLPRALVGVLVGAALGLAGALFQSISRNPLASPDVLGITWGASVGAVTVIAFAGSYGQLSGFADGVGVPLASLLGGLLAGLALYGLSWRRGIDGYRMVLIGIGIAAVGANLVFWLLTVGDVQVAARAMTWLTGSLAAAGWGDVPAVALAVGVLAPLTLFGARVLGVLRFGEDTARGLGVRVNLSRTVLLLLAVLLAAVATAAAGPIGFVALAAPQIALRLCAVAGPPLGASMVLGATLTVCADLAARTLPGVELPVGVYTAVLGAPYLMFLLIRSRREARV</sequence>
<evidence type="ECO:0000256" key="7">
    <source>
        <dbReference type="ARBA" id="ARBA00023136"/>
    </source>
</evidence>
<feature type="transmembrane region" description="Helical" evidence="8">
    <location>
        <begin position="174"/>
        <end position="201"/>
    </location>
</feature>
<accession>A0A4R2R3W8</accession>
<feature type="transmembrane region" description="Helical" evidence="8">
    <location>
        <begin position="142"/>
        <end position="162"/>
    </location>
</feature>
<keyword evidence="10" id="KW-1185">Reference proteome</keyword>
<dbReference type="GO" id="GO:0005886">
    <property type="term" value="C:plasma membrane"/>
    <property type="evidence" value="ECO:0007669"/>
    <property type="project" value="UniProtKB-SubCell"/>
</dbReference>
<protein>
    <submittedName>
        <fullName evidence="9">Iron complex transport system permease protein</fullName>
    </submittedName>
</protein>
<evidence type="ECO:0000256" key="1">
    <source>
        <dbReference type="ARBA" id="ARBA00004651"/>
    </source>
</evidence>
<dbReference type="GO" id="GO:0033214">
    <property type="term" value="P:siderophore-iron import into cell"/>
    <property type="evidence" value="ECO:0007669"/>
    <property type="project" value="TreeGrafter"/>
</dbReference>
<evidence type="ECO:0000313" key="9">
    <source>
        <dbReference type="EMBL" id="TCP56717.1"/>
    </source>
</evidence>
<dbReference type="OrthoDB" id="4455417at2"/>
<evidence type="ECO:0000256" key="2">
    <source>
        <dbReference type="ARBA" id="ARBA00007935"/>
    </source>
</evidence>
<gene>
    <name evidence="9" type="ORF">EV191_101663</name>
</gene>
<feature type="transmembrane region" description="Helical" evidence="8">
    <location>
        <begin position="221"/>
        <end position="243"/>
    </location>
</feature>
<feature type="transmembrane region" description="Helical" evidence="8">
    <location>
        <begin position="27"/>
        <end position="47"/>
    </location>
</feature>